<feature type="transmembrane region" description="Helical" evidence="7">
    <location>
        <begin position="196"/>
        <end position="215"/>
    </location>
</feature>
<sequence length="291" mass="33169">MICNYRIAPILKNPYAGATIMKRNMSILSGLVFTTSATMSSFMIAGMAERMGSKYPKYRLREIKAPPNIKSLIHSSTNLITDIKQKFNYLSSSEKIAGSIILLNSVVFLLWQFPSMQVSMFSNMVNYKSAKVYTLLTNIFSQRDFISFAITNYVLWGNIQDMVNFHMGKHQFLAFYMSSGVIASYLSYLLKVTAGLGSFASGPYSSLFALFGYLSETNKNSYVSLFGFGSFRMQNLFWIFMGIDLFSLMGLFTISLGSSGSFFGGLFGVLYARYFQRYLWDYRHKYLKFFK</sequence>
<evidence type="ECO:0000313" key="10">
    <source>
        <dbReference type="Proteomes" id="UP000030755"/>
    </source>
</evidence>
<evidence type="ECO:0000256" key="2">
    <source>
        <dbReference type="ARBA" id="ARBA00009045"/>
    </source>
</evidence>
<keyword evidence="5 7" id="KW-1133">Transmembrane helix</keyword>
<evidence type="ECO:0000256" key="7">
    <source>
        <dbReference type="SAM" id="Phobius"/>
    </source>
</evidence>
<organism evidence="9 10">
    <name type="scientific">Rozella allomycis (strain CSF55)</name>
    <dbReference type="NCBI Taxonomy" id="988480"/>
    <lineage>
        <taxon>Eukaryota</taxon>
        <taxon>Fungi</taxon>
        <taxon>Fungi incertae sedis</taxon>
        <taxon>Cryptomycota</taxon>
        <taxon>Cryptomycota incertae sedis</taxon>
        <taxon>Rozella</taxon>
    </lineage>
</organism>
<evidence type="ECO:0000256" key="3">
    <source>
        <dbReference type="ARBA" id="ARBA00022692"/>
    </source>
</evidence>
<evidence type="ECO:0000256" key="4">
    <source>
        <dbReference type="ARBA" id="ARBA00022801"/>
    </source>
</evidence>
<dbReference type="OrthoDB" id="10260614at2759"/>
<evidence type="ECO:0000256" key="6">
    <source>
        <dbReference type="ARBA" id="ARBA00023136"/>
    </source>
</evidence>
<dbReference type="PANTHER" id="PTHR43731">
    <property type="entry name" value="RHOMBOID PROTEASE"/>
    <property type="match status" value="1"/>
</dbReference>
<dbReference type="Proteomes" id="UP000030755">
    <property type="component" value="Unassembled WGS sequence"/>
</dbReference>
<dbReference type="InterPro" id="IPR050925">
    <property type="entry name" value="Rhomboid_protease_S54"/>
</dbReference>
<keyword evidence="3 7" id="KW-0812">Transmembrane</keyword>
<feature type="transmembrane region" description="Helical" evidence="7">
    <location>
        <begin position="27"/>
        <end position="48"/>
    </location>
</feature>
<dbReference type="Pfam" id="PF01694">
    <property type="entry name" value="Rhomboid"/>
    <property type="match status" value="1"/>
</dbReference>
<dbReference type="PANTHER" id="PTHR43731:SF14">
    <property type="entry name" value="PRESENILIN-ASSOCIATED RHOMBOID-LIKE PROTEIN, MITOCHONDRIAL"/>
    <property type="match status" value="1"/>
</dbReference>
<dbReference type="GO" id="GO:0006465">
    <property type="term" value="P:signal peptide processing"/>
    <property type="evidence" value="ECO:0007669"/>
    <property type="project" value="TreeGrafter"/>
</dbReference>
<reference evidence="9 10" key="1">
    <citation type="journal article" date="2013" name="Curr. Biol.">
        <title>Shared signatures of parasitism and phylogenomics unite Cryptomycota and microsporidia.</title>
        <authorList>
            <person name="James T.Y."/>
            <person name="Pelin A."/>
            <person name="Bonen L."/>
            <person name="Ahrendt S."/>
            <person name="Sain D."/>
            <person name="Corradi N."/>
            <person name="Stajich J.E."/>
        </authorList>
    </citation>
    <scope>NUCLEOTIDE SEQUENCE [LARGE SCALE GENOMIC DNA]</scope>
    <source>
        <strain evidence="9 10">CSF55</strain>
    </source>
</reference>
<dbReference type="AlphaFoldDB" id="A0A075AVE5"/>
<evidence type="ECO:0000259" key="8">
    <source>
        <dbReference type="Pfam" id="PF01694"/>
    </source>
</evidence>
<dbReference type="EMBL" id="KE561145">
    <property type="protein sequence ID" value="EPZ32519.1"/>
    <property type="molecule type" value="Genomic_DNA"/>
</dbReference>
<gene>
    <name evidence="9" type="ORF">O9G_002295</name>
</gene>
<dbReference type="GO" id="GO:0004252">
    <property type="term" value="F:serine-type endopeptidase activity"/>
    <property type="evidence" value="ECO:0007669"/>
    <property type="project" value="InterPro"/>
</dbReference>
<dbReference type="Gene3D" id="1.20.1540.10">
    <property type="entry name" value="Rhomboid-like"/>
    <property type="match status" value="1"/>
</dbReference>
<keyword evidence="4" id="KW-0378">Hydrolase</keyword>
<feature type="domain" description="Peptidase S54 rhomboid" evidence="8">
    <location>
        <begin position="131"/>
        <end position="275"/>
    </location>
</feature>
<feature type="transmembrane region" description="Helical" evidence="7">
    <location>
        <begin position="172"/>
        <end position="190"/>
    </location>
</feature>
<name>A0A075AVE5_ROZAC</name>
<dbReference type="InterPro" id="IPR022764">
    <property type="entry name" value="Peptidase_S54_rhomboid_dom"/>
</dbReference>
<accession>A0A075AVE5</accession>
<feature type="transmembrane region" description="Helical" evidence="7">
    <location>
        <begin position="96"/>
        <end position="114"/>
    </location>
</feature>
<comment type="subcellular location">
    <subcellularLocation>
        <location evidence="1">Membrane</location>
        <topology evidence="1">Multi-pass membrane protein</topology>
    </subcellularLocation>
</comment>
<dbReference type="GO" id="GO:0016020">
    <property type="term" value="C:membrane"/>
    <property type="evidence" value="ECO:0007669"/>
    <property type="project" value="UniProtKB-SubCell"/>
</dbReference>
<evidence type="ECO:0000256" key="1">
    <source>
        <dbReference type="ARBA" id="ARBA00004141"/>
    </source>
</evidence>
<dbReference type="InterPro" id="IPR035952">
    <property type="entry name" value="Rhomboid-like_sf"/>
</dbReference>
<evidence type="ECO:0000313" key="9">
    <source>
        <dbReference type="EMBL" id="EPZ32519.1"/>
    </source>
</evidence>
<comment type="similarity">
    <text evidence="2">Belongs to the peptidase S54 family.</text>
</comment>
<protein>
    <recommendedName>
        <fullName evidence="8">Peptidase S54 rhomboid domain-containing protein</fullName>
    </recommendedName>
</protein>
<evidence type="ECO:0000256" key="5">
    <source>
        <dbReference type="ARBA" id="ARBA00022989"/>
    </source>
</evidence>
<keyword evidence="10" id="KW-1185">Reference proteome</keyword>
<feature type="transmembrane region" description="Helical" evidence="7">
    <location>
        <begin position="262"/>
        <end position="280"/>
    </location>
</feature>
<proteinExistence type="inferred from homology"/>
<dbReference type="STRING" id="988480.A0A075AVE5"/>
<dbReference type="SUPFAM" id="SSF144091">
    <property type="entry name" value="Rhomboid-like"/>
    <property type="match status" value="1"/>
</dbReference>
<dbReference type="HOGENOM" id="CLU_956959_0_0_1"/>
<keyword evidence="6 7" id="KW-0472">Membrane</keyword>